<evidence type="ECO:0000256" key="1">
    <source>
        <dbReference type="SAM" id="MobiDB-lite"/>
    </source>
</evidence>
<comment type="caution">
    <text evidence="2">The sequence shown here is derived from an EMBL/GenBank/DDBJ whole genome shotgun (WGS) entry which is preliminary data.</text>
</comment>
<name>K0SSQ5_THAOC</name>
<dbReference type="Proteomes" id="UP000266841">
    <property type="component" value="Unassembled WGS sequence"/>
</dbReference>
<feature type="region of interest" description="Disordered" evidence="1">
    <location>
        <begin position="17"/>
        <end position="37"/>
    </location>
</feature>
<reference evidence="2 3" key="1">
    <citation type="journal article" date="2012" name="Genome Biol.">
        <title>Genome and low-iron response of an oceanic diatom adapted to chronic iron limitation.</title>
        <authorList>
            <person name="Lommer M."/>
            <person name="Specht M."/>
            <person name="Roy A.S."/>
            <person name="Kraemer L."/>
            <person name="Andreson R."/>
            <person name="Gutowska M.A."/>
            <person name="Wolf J."/>
            <person name="Bergner S.V."/>
            <person name="Schilhabel M.B."/>
            <person name="Klostermeier U.C."/>
            <person name="Beiko R.G."/>
            <person name="Rosenstiel P."/>
            <person name="Hippler M."/>
            <person name="Laroche J."/>
        </authorList>
    </citation>
    <scope>NUCLEOTIDE SEQUENCE [LARGE SCALE GENOMIC DNA]</scope>
    <source>
        <strain evidence="2 3">CCMP1005</strain>
    </source>
</reference>
<sequence>MKKIFVPDRFGKWLYRRPSARGARDGPPGGPGRSARREMVEIPPHASVRNGPEAGKALGLRAAGSCGTNHRTSSTPVVGFGRKVASRKALVELYKSL</sequence>
<proteinExistence type="predicted"/>
<dbReference type="EMBL" id="AGNL01020178">
    <property type="protein sequence ID" value="EJK61302.1"/>
    <property type="molecule type" value="Genomic_DNA"/>
</dbReference>
<evidence type="ECO:0000313" key="2">
    <source>
        <dbReference type="EMBL" id="EJK61302.1"/>
    </source>
</evidence>
<keyword evidence="3" id="KW-1185">Reference proteome</keyword>
<gene>
    <name evidence="2" type="ORF">THAOC_18242</name>
</gene>
<organism evidence="2 3">
    <name type="scientific">Thalassiosira oceanica</name>
    <name type="common">Marine diatom</name>
    <dbReference type="NCBI Taxonomy" id="159749"/>
    <lineage>
        <taxon>Eukaryota</taxon>
        <taxon>Sar</taxon>
        <taxon>Stramenopiles</taxon>
        <taxon>Ochrophyta</taxon>
        <taxon>Bacillariophyta</taxon>
        <taxon>Coscinodiscophyceae</taxon>
        <taxon>Thalassiosirophycidae</taxon>
        <taxon>Thalassiosirales</taxon>
        <taxon>Thalassiosiraceae</taxon>
        <taxon>Thalassiosira</taxon>
    </lineage>
</organism>
<dbReference type="AlphaFoldDB" id="K0SSQ5"/>
<evidence type="ECO:0000313" key="3">
    <source>
        <dbReference type="Proteomes" id="UP000266841"/>
    </source>
</evidence>
<accession>K0SSQ5</accession>
<protein>
    <submittedName>
        <fullName evidence="2">Uncharacterized protein</fullName>
    </submittedName>
</protein>